<dbReference type="Pfam" id="PF01670">
    <property type="entry name" value="Glyco_hydro_12"/>
    <property type="match status" value="1"/>
</dbReference>
<reference evidence="10 11" key="1">
    <citation type="submission" date="2024-07" db="EMBL/GenBank/DDBJ databases">
        <title>Section-level genome sequencing and comparative genomics of Aspergillus sections Usti and Cavernicolus.</title>
        <authorList>
            <consortium name="Lawrence Berkeley National Laboratory"/>
            <person name="Nybo J.L."/>
            <person name="Vesth T.C."/>
            <person name="Theobald S."/>
            <person name="Frisvad J.C."/>
            <person name="Larsen T.O."/>
            <person name="Kjaerboelling I."/>
            <person name="Rothschild-Mancinelli K."/>
            <person name="Lyhne E.K."/>
            <person name="Kogle M.E."/>
            <person name="Barry K."/>
            <person name="Clum A."/>
            <person name="Na H."/>
            <person name="Ledsgaard L."/>
            <person name="Lin J."/>
            <person name="Lipzen A."/>
            <person name="Kuo A."/>
            <person name="Riley R."/>
            <person name="Mondo S."/>
            <person name="Labutti K."/>
            <person name="Haridas S."/>
            <person name="Pangalinan J."/>
            <person name="Salamov A.A."/>
            <person name="Simmons B.A."/>
            <person name="Magnuson J.K."/>
            <person name="Chen J."/>
            <person name="Drula E."/>
            <person name="Henrissat B."/>
            <person name="Wiebenga A."/>
            <person name="Lubbers R.J."/>
            <person name="Gomes A.C."/>
            <person name="Macurrencykelacurrency M.R."/>
            <person name="Stajich J."/>
            <person name="Grigoriev I.V."/>
            <person name="Mortensen U.H."/>
            <person name="De Vries R.P."/>
            <person name="Baker S.E."/>
            <person name="Andersen M.R."/>
        </authorList>
    </citation>
    <scope>NUCLEOTIDE SEQUENCE [LARGE SCALE GENOMIC DNA]</scope>
    <source>
        <strain evidence="10 11">CBS 449.75</strain>
    </source>
</reference>
<feature type="signal peptide" evidence="9">
    <location>
        <begin position="1"/>
        <end position="24"/>
    </location>
</feature>
<comment type="catalytic activity">
    <reaction evidence="4">
        <text>xyloglucan + H2O = xyloglucan oligosaccharides.</text>
        <dbReference type="EC" id="3.2.1.151"/>
    </reaction>
</comment>
<name>A0ABR4LNF8_9EURO</name>
<evidence type="ECO:0000313" key="10">
    <source>
        <dbReference type="EMBL" id="KAL2865937.1"/>
    </source>
</evidence>
<dbReference type="PANTHER" id="PTHR34002">
    <property type="entry name" value="BLR1656 PROTEIN"/>
    <property type="match status" value="1"/>
</dbReference>
<accession>A0ABR4LNF8</accession>
<dbReference type="Proteomes" id="UP001610432">
    <property type="component" value="Unassembled WGS sequence"/>
</dbReference>
<sequence>MKWFSRVVTTSFILLSGLSHLASGADSGVYYFKHFSTSGSISPWYVNDDSWGVDAPGGSGFVVMVTGEDWGTWSPVHTLPKKLKDVDPNHNTWFSQTAQPAEGKGYDACYDIFIDSTYAPTDRNGKYEVMIWVGYQAPNTPLSDQYGADGAAVPWAQNVNLGGKAWDVYLYHWPTGDLTMSYVDPTNSGWFSGSLTPFFEHGIANGWYSSEDYLTSVMGGWEFGGGTYTASSWGAVGF</sequence>
<dbReference type="RefSeq" id="XP_070884916.1">
    <property type="nucleotide sequence ID" value="XM_071029434.1"/>
</dbReference>
<evidence type="ECO:0000256" key="9">
    <source>
        <dbReference type="SAM" id="SignalP"/>
    </source>
</evidence>
<dbReference type="EMBL" id="JBFXLQ010000028">
    <property type="protein sequence ID" value="KAL2865937.1"/>
    <property type="molecule type" value="Genomic_DNA"/>
</dbReference>
<dbReference type="Gene3D" id="2.60.120.180">
    <property type="match status" value="1"/>
</dbReference>
<gene>
    <name evidence="10" type="ORF">BJX67DRAFT_356808</name>
</gene>
<dbReference type="EC" id="3.2.1.151" evidence="5"/>
<keyword evidence="2 9" id="KW-0732">Signal</keyword>
<keyword evidence="8" id="KW-0119">Carbohydrate metabolism</keyword>
<dbReference type="GeneID" id="98144506"/>
<comment type="similarity">
    <text evidence="1 8">Belongs to the glycosyl hydrolase 12 (cellulase H) family.</text>
</comment>
<feature type="chain" id="PRO_5045163461" description="xyloglucan-specific endo-beta-1,4-glucanase" evidence="9">
    <location>
        <begin position="25"/>
        <end position="238"/>
    </location>
</feature>
<keyword evidence="8" id="KW-0378">Hydrolase</keyword>
<proteinExistence type="inferred from homology"/>
<evidence type="ECO:0000256" key="7">
    <source>
        <dbReference type="ARBA" id="ARBA00043018"/>
    </source>
</evidence>
<protein>
    <recommendedName>
        <fullName evidence="5">xyloglucan-specific endo-beta-1,4-glucanase</fullName>
        <ecNumber evidence="5">3.2.1.151</ecNumber>
    </recommendedName>
    <alternativeName>
        <fullName evidence="6">Xyloglucanase A</fullName>
    </alternativeName>
    <alternativeName>
        <fullName evidence="7">Xyloglucanendohydrolase A</fullName>
    </alternativeName>
</protein>
<dbReference type="InterPro" id="IPR013319">
    <property type="entry name" value="GH11/12"/>
</dbReference>
<evidence type="ECO:0000256" key="3">
    <source>
        <dbReference type="ARBA" id="ARBA00023295"/>
    </source>
</evidence>
<evidence type="ECO:0000256" key="4">
    <source>
        <dbReference type="ARBA" id="ARBA00037012"/>
    </source>
</evidence>
<evidence type="ECO:0000256" key="2">
    <source>
        <dbReference type="ARBA" id="ARBA00022729"/>
    </source>
</evidence>
<dbReference type="InterPro" id="IPR013320">
    <property type="entry name" value="ConA-like_dom_sf"/>
</dbReference>
<dbReference type="InterPro" id="IPR002594">
    <property type="entry name" value="GH12"/>
</dbReference>
<keyword evidence="8" id="KW-0624">Polysaccharide degradation</keyword>
<organism evidence="10 11">
    <name type="scientific">Aspergillus lucknowensis</name>
    <dbReference type="NCBI Taxonomy" id="176173"/>
    <lineage>
        <taxon>Eukaryota</taxon>
        <taxon>Fungi</taxon>
        <taxon>Dikarya</taxon>
        <taxon>Ascomycota</taxon>
        <taxon>Pezizomycotina</taxon>
        <taxon>Eurotiomycetes</taxon>
        <taxon>Eurotiomycetidae</taxon>
        <taxon>Eurotiales</taxon>
        <taxon>Aspergillaceae</taxon>
        <taxon>Aspergillus</taxon>
        <taxon>Aspergillus subgen. Nidulantes</taxon>
    </lineage>
</organism>
<evidence type="ECO:0000256" key="6">
    <source>
        <dbReference type="ARBA" id="ARBA00041304"/>
    </source>
</evidence>
<keyword evidence="11" id="KW-1185">Reference proteome</keyword>
<evidence type="ECO:0000256" key="8">
    <source>
        <dbReference type="RuleBase" id="RU361163"/>
    </source>
</evidence>
<evidence type="ECO:0000256" key="1">
    <source>
        <dbReference type="ARBA" id="ARBA00005519"/>
    </source>
</evidence>
<dbReference type="PANTHER" id="PTHR34002:SF9">
    <property type="entry name" value="XYLOGLUCAN-SPECIFIC ENDO-BETA-1,4-GLUCANASE A"/>
    <property type="match status" value="1"/>
</dbReference>
<keyword evidence="3 8" id="KW-0326">Glycosidase</keyword>
<dbReference type="SUPFAM" id="SSF49899">
    <property type="entry name" value="Concanavalin A-like lectins/glucanases"/>
    <property type="match status" value="1"/>
</dbReference>
<comment type="caution">
    <text evidence="10">The sequence shown here is derived from an EMBL/GenBank/DDBJ whole genome shotgun (WGS) entry which is preliminary data.</text>
</comment>
<evidence type="ECO:0000256" key="5">
    <source>
        <dbReference type="ARBA" id="ARBA00038882"/>
    </source>
</evidence>
<evidence type="ECO:0000313" key="11">
    <source>
        <dbReference type="Proteomes" id="UP001610432"/>
    </source>
</evidence>